<dbReference type="Proteomes" id="UP000252038">
    <property type="component" value="Chromosome"/>
</dbReference>
<name>A0A344UFE5_9NEIS</name>
<organism evidence="1 3">
    <name type="scientific">Chromobacterium phragmitis</name>
    <dbReference type="NCBI Taxonomy" id="2202141"/>
    <lineage>
        <taxon>Bacteria</taxon>
        <taxon>Pseudomonadati</taxon>
        <taxon>Pseudomonadota</taxon>
        <taxon>Betaproteobacteria</taxon>
        <taxon>Neisseriales</taxon>
        <taxon>Chromobacteriaceae</taxon>
        <taxon>Chromobacterium</taxon>
    </lineage>
</organism>
<accession>A0A344UFE5</accession>
<protein>
    <recommendedName>
        <fullName evidence="5">GIY-YIG nuclease family protein</fullName>
    </recommendedName>
</protein>
<dbReference type="KEGG" id="chri:DK842_01295"/>
<keyword evidence="4" id="KW-1185">Reference proteome</keyword>
<dbReference type="RefSeq" id="WP_114059740.1">
    <property type="nucleotide sequence ID" value="NZ_CP029495.1"/>
</dbReference>
<reference evidence="2 4" key="2">
    <citation type="submission" date="2024-05" db="EMBL/GenBank/DDBJ databases">
        <authorList>
            <person name="De Oliveira J.P."/>
            <person name="Noriler S.A."/>
            <person name="De Oliveira A.G."/>
            <person name="Sipoli D.S."/>
        </authorList>
    </citation>
    <scope>NUCLEOTIDE SEQUENCE [LARGE SCALE GENOMIC DNA]</scope>
    <source>
        <strain evidence="2 4">LABIM192</strain>
    </source>
</reference>
<dbReference type="EMBL" id="JBDXMI010000001">
    <property type="protein sequence ID" value="MEO9386765.1"/>
    <property type="molecule type" value="Genomic_DNA"/>
</dbReference>
<dbReference type="OrthoDB" id="1846031at2"/>
<sequence>MKYTYFITTPGYSPNSYIARQTTAGRVNGSYFKFGDTNHVNKLDIRNGYTTHNPDIGVFALLRNDATDFNLGTAIKAFLREELKLEPVSGEWFFADFEAIKQLRKVMRENDELAFDVHNAGELLDSIKTALTS</sequence>
<dbReference type="EMBL" id="CP029554">
    <property type="protein sequence ID" value="AXE33993.1"/>
    <property type="molecule type" value="Genomic_DNA"/>
</dbReference>
<gene>
    <name evidence="2" type="ORF">ABI908_21940</name>
    <name evidence="1" type="ORF">DK843_06575</name>
</gene>
<dbReference type="KEGG" id="chrb:DK843_06575"/>
<dbReference type="Proteomes" id="UP001462502">
    <property type="component" value="Unassembled WGS sequence"/>
</dbReference>
<proteinExistence type="predicted"/>
<evidence type="ECO:0000313" key="4">
    <source>
        <dbReference type="Proteomes" id="UP001462502"/>
    </source>
</evidence>
<evidence type="ECO:0008006" key="5">
    <source>
        <dbReference type="Google" id="ProtNLM"/>
    </source>
</evidence>
<evidence type="ECO:0000313" key="1">
    <source>
        <dbReference type="EMBL" id="AXE33993.1"/>
    </source>
</evidence>
<dbReference type="AlphaFoldDB" id="A0A344UFE5"/>
<evidence type="ECO:0000313" key="3">
    <source>
        <dbReference type="Proteomes" id="UP000252038"/>
    </source>
</evidence>
<reference evidence="1 3" key="1">
    <citation type="submission" date="2018-05" db="EMBL/GenBank/DDBJ databases">
        <title>Genome sequencing, assembly and analysis of the novel insecticidal bacterium, Chromobacterium phragmitis.</title>
        <authorList>
            <person name="Sparks M.E."/>
            <person name="Blackburn M.B."/>
            <person name="Gundersen-Rindal D.E."/>
        </authorList>
    </citation>
    <scope>NUCLEOTIDE SEQUENCE [LARGE SCALE GENOMIC DNA]</scope>
    <source>
        <strain evidence="1">IIBBL 274-1</strain>
    </source>
</reference>
<evidence type="ECO:0000313" key="2">
    <source>
        <dbReference type="EMBL" id="MEO9386765.1"/>
    </source>
</evidence>